<dbReference type="EMBL" id="OBKZ01000045">
    <property type="protein sequence ID" value="SOB54165.1"/>
    <property type="molecule type" value="Genomic_DNA"/>
</dbReference>
<dbReference type="AlphaFoldDB" id="A0AAX2HDK4"/>
<comment type="caution">
    <text evidence="1">The sequence shown here is derived from an EMBL/GenBank/DDBJ whole genome shotgun (WGS) entry which is preliminary data.</text>
</comment>
<dbReference type="PANTHER" id="PTHR34319:SF7">
    <property type="entry name" value="HNH ENDONUCLEASE DOMAIN-CONTAINING PROTEIN"/>
    <property type="match status" value="1"/>
</dbReference>
<accession>A0AAX2HDK4</accession>
<dbReference type="RefSeq" id="WP_097192578.1">
    <property type="nucleotide sequence ID" value="NZ_JAAQYE010000003.1"/>
</dbReference>
<dbReference type="InterPro" id="IPR052947">
    <property type="entry name" value="T6SS_Hcp1_domain"/>
</dbReference>
<dbReference type="Pfam" id="PF05638">
    <property type="entry name" value="T6SS_HCP"/>
    <property type="match status" value="1"/>
</dbReference>
<dbReference type="InterPro" id="IPR008514">
    <property type="entry name" value="T6SS_Hcp"/>
</dbReference>
<dbReference type="NCBIfam" id="TIGR03344">
    <property type="entry name" value="VI_effect_Hcp1"/>
    <property type="match status" value="1"/>
</dbReference>
<dbReference type="Proteomes" id="UP000219564">
    <property type="component" value="Unassembled WGS sequence"/>
</dbReference>
<sequence length="165" mass="17959">MANHGYMSITGRKQGLISSGCSTQDSIGNKCQMGHADEIMVLAYSHDMVAGSDGTITGGRGQHKPVVITKNIDKSSPLIAAALHDGEEVECIIDFYRTSTVGSQEKYFTVRLSGARIAYMNIQVPHAIHMTDGQPQEVVAIRYRDITWTHIPAGTSAHSSWINEI</sequence>
<protein>
    <submittedName>
        <fullName evidence="1">Major exported protein</fullName>
    </submittedName>
</protein>
<organism evidence="1 2">
    <name type="scientific">Pseudomonas lundensis</name>
    <dbReference type="NCBI Taxonomy" id="86185"/>
    <lineage>
        <taxon>Bacteria</taxon>
        <taxon>Pseudomonadati</taxon>
        <taxon>Pseudomonadota</taxon>
        <taxon>Gammaproteobacteria</taxon>
        <taxon>Pseudomonadales</taxon>
        <taxon>Pseudomonadaceae</taxon>
        <taxon>Pseudomonas</taxon>
    </lineage>
</organism>
<dbReference type="SUPFAM" id="SSF141452">
    <property type="entry name" value="Hcp1-like"/>
    <property type="match status" value="1"/>
</dbReference>
<evidence type="ECO:0000313" key="2">
    <source>
        <dbReference type="Proteomes" id="UP000219564"/>
    </source>
</evidence>
<reference evidence="1 2" key="1">
    <citation type="submission" date="2017-08" db="EMBL/GenBank/DDBJ databases">
        <authorList>
            <person name="Chaillou S."/>
        </authorList>
    </citation>
    <scope>NUCLEOTIDE SEQUENCE [LARGE SCALE GENOMIC DNA]</scope>
    <source>
        <strain evidence="1 2">MFPA15A1205</strain>
    </source>
</reference>
<dbReference type="InterPro" id="IPR036624">
    <property type="entry name" value="Hcp1-lik_sf"/>
</dbReference>
<dbReference type="PANTHER" id="PTHR34319">
    <property type="entry name" value="MAJOR EXPORTED PROTEIN"/>
    <property type="match status" value="1"/>
</dbReference>
<gene>
    <name evidence="1" type="primary">hcpC</name>
    <name evidence="1" type="ORF">PLUA15_50038</name>
</gene>
<evidence type="ECO:0000313" key="1">
    <source>
        <dbReference type="EMBL" id="SOB54165.1"/>
    </source>
</evidence>
<name>A0AAX2HDK4_9PSED</name>
<dbReference type="Gene3D" id="2.30.110.20">
    <property type="entry name" value="Hcp1-like"/>
    <property type="match status" value="1"/>
</dbReference>
<proteinExistence type="predicted"/>